<sequence>MSVNVAVWDAVQDTLGVDITAALITGQARICKARAKFFEYDADPQNAPVEVIKRFNFVTKIVFLLEGSYNDFGIQRWFLRKRAQLDDASPLEILKGDWDPQDPEPQKVLKLAKETYGGQSAT</sequence>
<gene>
    <name evidence="1" type="ORF">A3A97_00110</name>
</gene>
<evidence type="ECO:0000313" key="1">
    <source>
        <dbReference type="EMBL" id="OHA51820.1"/>
    </source>
</evidence>
<dbReference type="AlphaFoldDB" id="A0A1G2PU01"/>
<dbReference type="EMBL" id="MHSW01000018">
    <property type="protein sequence ID" value="OHA51820.1"/>
    <property type="molecule type" value="Genomic_DNA"/>
</dbReference>
<evidence type="ECO:0000313" key="2">
    <source>
        <dbReference type="Proteomes" id="UP000176951"/>
    </source>
</evidence>
<protein>
    <recommendedName>
        <fullName evidence="3">Antitoxin Xre/MbcA/ParS-like toxin-binding domain-containing protein</fullName>
    </recommendedName>
</protein>
<reference evidence="1 2" key="1">
    <citation type="journal article" date="2016" name="Nat. Commun.">
        <title>Thousands of microbial genomes shed light on interconnected biogeochemical processes in an aquifer system.</title>
        <authorList>
            <person name="Anantharaman K."/>
            <person name="Brown C.T."/>
            <person name="Hug L.A."/>
            <person name="Sharon I."/>
            <person name="Castelle C.J."/>
            <person name="Probst A.J."/>
            <person name="Thomas B.C."/>
            <person name="Singh A."/>
            <person name="Wilkins M.J."/>
            <person name="Karaoz U."/>
            <person name="Brodie E.L."/>
            <person name="Williams K.H."/>
            <person name="Hubbard S.S."/>
            <person name="Banfield J.F."/>
        </authorList>
    </citation>
    <scope>NUCLEOTIDE SEQUENCE [LARGE SCALE GENOMIC DNA]</scope>
</reference>
<organism evidence="1 2">
    <name type="scientific">Candidatus Terrybacteria bacterium RIFCSPLOWO2_01_FULL_40_23</name>
    <dbReference type="NCBI Taxonomy" id="1802366"/>
    <lineage>
        <taxon>Bacteria</taxon>
        <taxon>Candidatus Terryibacteriota</taxon>
    </lineage>
</organism>
<comment type="caution">
    <text evidence="1">The sequence shown here is derived from an EMBL/GenBank/DDBJ whole genome shotgun (WGS) entry which is preliminary data.</text>
</comment>
<accession>A0A1G2PU01</accession>
<name>A0A1G2PU01_9BACT</name>
<proteinExistence type="predicted"/>
<evidence type="ECO:0008006" key="3">
    <source>
        <dbReference type="Google" id="ProtNLM"/>
    </source>
</evidence>
<dbReference type="Proteomes" id="UP000176951">
    <property type="component" value="Unassembled WGS sequence"/>
</dbReference>